<gene>
    <name evidence="3" type="ORF">Sradi_3276900</name>
</gene>
<feature type="domain" description="Reverse transcriptase Ty1/copia-type" evidence="1">
    <location>
        <begin position="304"/>
        <end position="402"/>
    </location>
</feature>
<organism evidence="3">
    <name type="scientific">Sesamum radiatum</name>
    <name type="common">Black benniseed</name>
    <dbReference type="NCBI Taxonomy" id="300843"/>
    <lineage>
        <taxon>Eukaryota</taxon>
        <taxon>Viridiplantae</taxon>
        <taxon>Streptophyta</taxon>
        <taxon>Embryophyta</taxon>
        <taxon>Tracheophyta</taxon>
        <taxon>Spermatophyta</taxon>
        <taxon>Magnoliopsida</taxon>
        <taxon>eudicotyledons</taxon>
        <taxon>Gunneridae</taxon>
        <taxon>Pentapetalae</taxon>
        <taxon>asterids</taxon>
        <taxon>lamiids</taxon>
        <taxon>Lamiales</taxon>
        <taxon>Pedaliaceae</taxon>
        <taxon>Sesamum</taxon>
    </lineage>
</organism>
<feature type="domain" description="Retroviral polymerase SH3-like" evidence="2">
    <location>
        <begin position="190"/>
        <end position="249"/>
    </location>
</feature>
<evidence type="ECO:0000259" key="1">
    <source>
        <dbReference type="Pfam" id="PF07727"/>
    </source>
</evidence>
<dbReference type="InterPro" id="IPR013103">
    <property type="entry name" value="RVT_2"/>
</dbReference>
<dbReference type="AlphaFoldDB" id="A0AAW2R0L9"/>
<accession>A0AAW2R0L9</accession>
<name>A0AAW2R0L9_SESRA</name>
<reference evidence="3" key="1">
    <citation type="submission" date="2020-06" db="EMBL/GenBank/DDBJ databases">
        <authorList>
            <person name="Li T."/>
            <person name="Hu X."/>
            <person name="Zhang T."/>
            <person name="Song X."/>
            <person name="Zhang H."/>
            <person name="Dai N."/>
            <person name="Sheng W."/>
            <person name="Hou X."/>
            <person name="Wei L."/>
        </authorList>
    </citation>
    <scope>NUCLEOTIDE SEQUENCE</scope>
    <source>
        <strain evidence="3">G02</strain>
        <tissue evidence="3">Leaf</tissue>
    </source>
</reference>
<reference evidence="3" key="2">
    <citation type="journal article" date="2024" name="Plant">
        <title>Genomic evolution and insights into agronomic trait innovations of Sesamum species.</title>
        <authorList>
            <person name="Miao H."/>
            <person name="Wang L."/>
            <person name="Qu L."/>
            <person name="Liu H."/>
            <person name="Sun Y."/>
            <person name="Le M."/>
            <person name="Wang Q."/>
            <person name="Wei S."/>
            <person name="Zheng Y."/>
            <person name="Lin W."/>
            <person name="Duan Y."/>
            <person name="Cao H."/>
            <person name="Xiong S."/>
            <person name="Wang X."/>
            <person name="Wei L."/>
            <person name="Li C."/>
            <person name="Ma Q."/>
            <person name="Ju M."/>
            <person name="Zhao R."/>
            <person name="Li G."/>
            <person name="Mu C."/>
            <person name="Tian Q."/>
            <person name="Mei H."/>
            <person name="Zhang T."/>
            <person name="Gao T."/>
            <person name="Zhang H."/>
        </authorList>
    </citation>
    <scope>NUCLEOTIDE SEQUENCE</scope>
    <source>
        <strain evidence="3">G02</strain>
    </source>
</reference>
<evidence type="ECO:0000313" key="3">
    <source>
        <dbReference type="EMBL" id="KAL0373612.1"/>
    </source>
</evidence>
<dbReference type="Pfam" id="PF07727">
    <property type="entry name" value="RVT_2"/>
    <property type="match status" value="1"/>
</dbReference>
<proteinExistence type="predicted"/>
<comment type="caution">
    <text evidence="3">The sequence shown here is derived from an EMBL/GenBank/DDBJ whole genome shotgun (WGS) entry which is preliminary data.</text>
</comment>
<dbReference type="Pfam" id="PF25597">
    <property type="entry name" value="SH3_retrovirus"/>
    <property type="match status" value="1"/>
</dbReference>
<evidence type="ECO:0000259" key="2">
    <source>
        <dbReference type="Pfam" id="PF25597"/>
    </source>
</evidence>
<dbReference type="InterPro" id="IPR057670">
    <property type="entry name" value="SH3_retrovirus"/>
</dbReference>
<dbReference type="EMBL" id="JACGWJ010000014">
    <property type="protein sequence ID" value="KAL0373612.1"/>
    <property type="molecule type" value="Genomic_DNA"/>
</dbReference>
<sequence>MLQLHGYLDWFTDMTEKRKKAGSDVRAFNAVATDTFAMPQQDVTNQSLTVIMSELLQLVKGKTKAEQAQVHFGGFTGLEARRTLAIGRMVRKLYVLDGSSFHSDVIKRYSMDKVAEYCYNAHINNVDLWHKRLGHAPALLLKHAHVINDDVLTTTTFIVNRLPRVVLQWKTPYEILYKPVDYSVVRTFGCLAFAILPHKFKLTKQAHRCVFLGYTFGQKGYKLYDLDDDALFISRDLVFHEKHFPYKNVQPSKIDYPFPIHVLDDAPALNCSSPVATQDTVPITSIDSLGLHARPDFFNRCFWFHQSKHDYCLFTKKSEAAFLVLLLYVDDILVAGSSSEMITEVKHYLDRLFTIKDLGVTKYFLGLEIASPQDLVVTHTKYIKDIVTDNCLLDARTASMPLPPGLKFTSDVGAKLAHPDVYR</sequence>
<protein>
    <submittedName>
        <fullName evidence="3">Mitochondrial protein</fullName>
    </submittedName>
</protein>